<keyword evidence="2" id="KW-1185">Reference proteome</keyword>
<dbReference type="EMBL" id="VYKK01000015">
    <property type="protein sequence ID" value="KAA9004172.1"/>
    <property type="molecule type" value="Genomic_DNA"/>
</dbReference>
<reference evidence="1 2" key="1">
    <citation type="submission" date="2019-09" db="EMBL/GenBank/DDBJ databases">
        <title>Bacillus ochoae sp. nov., Paenibacillus whitsoniae sp. nov., Paenibacillus spiritus sp. nov. Isolated from the Mars Exploration Rover during spacecraft assembly.</title>
        <authorList>
            <person name="Seuylemezian A."/>
            <person name="Vaishampayan P."/>
        </authorList>
    </citation>
    <scope>NUCLEOTIDE SEQUENCE [LARGE SCALE GENOMIC DNA]</scope>
    <source>
        <strain evidence="1 2">MER_111</strain>
    </source>
</reference>
<dbReference type="AlphaFoldDB" id="A0A5J5G982"/>
<sequence>MKTDIIRADMTRDEAGSYLGHTVFRLEGHEAAYEITLFSKKGKEWDYALNFAEESGDEEQFLRADSLIEEDDELFDRLLDAALEMQEESTEDKSGQ</sequence>
<organism evidence="1 2">
    <name type="scientific">Paenibacillus spiritus</name>
    <dbReference type="NCBI Taxonomy" id="2496557"/>
    <lineage>
        <taxon>Bacteria</taxon>
        <taxon>Bacillati</taxon>
        <taxon>Bacillota</taxon>
        <taxon>Bacilli</taxon>
        <taxon>Bacillales</taxon>
        <taxon>Paenibacillaceae</taxon>
        <taxon>Paenibacillus</taxon>
    </lineage>
</organism>
<protein>
    <recommendedName>
        <fullName evidence="3">DUF1292 domain-containing protein</fullName>
    </recommendedName>
</protein>
<name>A0A5J5G982_9BACL</name>
<proteinExistence type="predicted"/>
<dbReference type="OrthoDB" id="2665115at2"/>
<dbReference type="RefSeq" id="WP_150458524.1">
    <property type="nucleotide sequence ID" value="NZ_VYKK01000015.1"/>
</dbReference>
<evidence type="ECO:0000313" key="1">
    <source>
        <dbReference type="EMBL" id="KAA9004172.1"/>
    </source>
</evidence>
<evidence type="ECO:0000313" key="2">
    <source>
        <dbReference type="Proteomes" id="UP000367750"/>
    </source>
</evidence>
<accession>A0A5J5G982</accession>
<comment type="caution">
    <text evidence="1">The sequence shown here is derived from an EMBL/GenBank/DDBJ whole genome shotgun (WGS) entry which is preliminary data.</text>
</comment>
<gene>
    <name evidence="1" type="ORF">F4V43_12305</name>
</gene>
<dbReference type="Proteomes" id="UP000367750">
    <property type="component" value="Unassembled WGS sequence"/>
</dbReference>
<evidence type="ECO:0008006" key="3">
    <source>
        <dbReference type="Google" id="ProtNLM"/>
    </source>
</evidence>